<dbReference type="EMBL" id="JAIZAY010000013">
    <property type="protein sequence ID" value="KAJ8031078.1"/>
    <property type="molecule type" value="Genomic_DNA"/>
</dbReference>
<evidence type="ECO:0000313" key="2">
    <source>
        <dbReference type="Proteomes" id="UP001152320"/>
    </source>
</evidence>
<sequence>MKKQYNFMEQAVKPTVVYLSGIPHTRGPMHPRIHPMLSSSSLDMLVKQGLSWFTDPKYVSYNKGGKCSPKISADGFVHDYIAGRQPQCLILKRLLVMLRVNLQMQCPLLCFVYEVL</sequence>
<dbReference type="AlphaFoldDB" id="A0A9Q1H2Y2"/>
<gene>
    <name evidence="1" type="ORF">HOLleu_27686</name>
</gene>
<comment type="caution">
    <text evidence="1">The sequence shown here is derived from an EMBL/GenBank/DDBJ whole genome shotgun (WGS) entry which is preliminary data.</text>
</comment>
<organism evidence="1 2">
    <name type="scientific">Holothuria leucospilota</name>
    <name type="common">Black long sea cucumber</name>
    <name type="synonym">Mertensiothuria leucospilota</name>
    <dbReference type="NCBI Taxonomy" id="206669"/>
    <lineage>
        <taxon>Eukaryota</taxon>
        <taxon>Metazoa</taxon>
        <taxon>Echinodermata</taxon>
        <taxon>Eleutherozoa</taxon>
        <taxon>Echinozoa</taxon>
        <taxon>Holothuroidea</taxon>
        <taxon>Aspidochirotacea</taxon>
        <taxon>Aspidochirotida</taxon>
        <taxon>Holothuriidae</taxon>
        <taxon>Holothuria</taxon>
    </lineage>
</organism>
<accession>A0A9Q1H2Y2</accession>
<reference evidence="1" key="1">
    <citation type="submission" date="2021-10" db="EMBL/GenBank/DDBJ databases">
        <title>Tropical sea cucumber genome reveals ecological adaptation and Cuvierian tubules defense mechanism.</title>
        <authorList>
            <person name="Chen T."/>
        </authorList>
    </citation>
    <scope>NUCLEOTIDE SEQUENCE</scope>
    <source>
        <strain evidence="1">Nanhai2018</strain>
        <tissue evidence="1">Muscle</tissue>
    </source>
</reference>
<protein>
    <submittedName>
        <fullName evidence="1">Uncharacterized protein</fullName>
    </submittedName>
</protein>
<proteinExistence type="predicted"/>
<dbReference type="Proteomes" id="UP001152320">
    <property type="component" value="Chromosome 13"/>
</dbReference>
<name>A0A9Q1H2Y2_HOLLE</name>
<keyword evidence="2" id="KW-1185">Reference proteome</keyword>
<evidence type="ECO:0000313" key="1">
    <source>
        <dbReference type="EMBL" id="KAJ8031078.1"/>
    </source>
</evidence>